<evidence type="ECO:0000256" key="4">
    <source>
        <dbReference type="ARBA" id="ARBA00022963"/>
    </source>
</evidence>
<dbReference type="Proteomes" id="UP000663879">
    <property type="component" value="Unassembled WGS sequence"/>
</dbReference>
<evidence type="ECO:0000256" key="7">
    <source>
        <dbReference type="RuleBase" id="RU364138"/>
    </source>
</evidence>
<evidence type="ECO:0000256" key="3">
    <source>
        <dbReference type="ARBA" id="ARBA00022801"/>
    </source>
</evidence>
<protein>
    <recommendedName>
        <fullName evidence="7">Phospholipase B-like</fullName>
        <ecNumber evidence="7">3.1.1.-</ecNumber>
    </recommendedName>
</protein>
<evidence type="ECO:0000256" key="6">
    <source>
        <dbReference type="ARBA" id="ARBA00023180"/>
    </source>
</evidence>
<dbReference type="Pfam" id="PF04916">
    <property type="entry name" value="Phospholip_B"/>
    <property type="match status" value="1"/>
</dbReference>
<evidence type="ECO:0000256" key="1">
    <source>
        <dbReference type="ARBA" id="ARBA00007835"/>
    </source>
</evidence>
<dbReference type="PANTHER" id="PTHR12370:SF3">
    <property type="entry name" value="PHOSPHOLIPASE B-LIKE 2-RELATED"/>
    <property type="match status" value="1"/>
</dbReference>
<gene>
    <name evidence="9" type="ORF">OXX778_LOCUS4096</name>
</gene>
<dbReference type="GO" id="GO:0004620">
    <property type="term" value="F:phospholipase activity"/>
    <property type="evidence" value="ECO:0007669"/>
    <property type="project" value="InterPro"/>
</dbReference>
<comment type="caution">
    <text evidence="9">The sequence shown here is derived from an EMBL/GenBank/DDBJ whole genome shotgun (WGS) entry which is preliminary data.</text>
</comment>
<evidence type="ECO:0000313" key="10">
    <source>
        <dbReference type="Proteomes" id="UP000663879"/>
    </source>
</evidence>
<dbReference type="EC" id="3.1.1.-" evidence="7"/>
<comment type="function">
    <text evidence="7">Putative phospholipase.</text>
</comment>
<evidence type="ECO:0000256" key="5">
    <source>
        <dbReference type="ARBA" id="ARBA00023098"/>
    </source>
</evidence>
<keyword evidence="6" id="KW-0325">Glycoprotein</keyword>
<dbReference type="PANTHER" id="PTHR12370">
    <property type="entry name" value="PHOSPHOLIPASE B-RELATED"/>
    <property type="match status" value="1"/>
</dbReference>
<reference evidence="9" key="1">
    <citation type="submission" date="2021-02" db="EMBL/GenBank/DDBJ databases">
        <authorList>
            <person name="Nowell W R."/>
        </authorList>
    </citation>
    <scope>NUCLEOTIDE SEQUENCE</scope>
    <source>
        <strain evidence="9">Ploen Becks lab</strain>
    </source>
</reference>
<dbReference type="EMBL" id="CAJNOC010000390">
    <property type="protein sequence ID" value="CAF0754477.1"/>
    <property type="molecule type" value="Genomic_DNA"/>
</dbReference>
<proteinExistence type="inferred from homology"/>
<dbReference type="GO" id="GO:0005576">
    <property type="term" value="C:extracellular region"/>
    <property type="evidence" value="ECO:0007669"/>
    <property type="project" value="TreeGrafter"/>
</dbReference>
<dbReference type="Gene3D" id="3.60.60.30">
    <property type="match status" value="1"/>
</dbReference>
<comment type="similarity">
    <text evidence="1 7">Belongs to the phospholipase B-like family.</text>
</comment>
<keyword evidence="10" id="KW-1185">Reference proteome</keyword>
<name>A0A813PQ78_9BILA</name>
<feature type="chain" id="PRO_5033044410" description="Phospholipase B-like" evidence="8">
    <location>
        <begin position="16"/>
        <end position="582"/>
    </location>
</feature>
<keyword evidence="5 7" id="KW-0443">Lipid metabolism</keyword>
<dbReference type="OrthoDB" id="443524at2759"/>
<dbReference type="InterPro" id="IPR007000">
    <property type="entry name" value="PLipase_B-like"/>
</dbReference>
<organism evidence="9 10">
    <name type="scientific">Brachionus calyciflorus</name>
    <dbReference type="NCBI Taxonomy" id="104777"/>
    <lineage>
        <taxon>Eukaryota</taxon>
        <taxon>Metazoa</taxon>
        <taxon>Spiralia</taxon>
        <taxon>Gnathifera</taxon>
        <taxon>Rotifera</taxon>
        <taxon>Eurotatoria</taxon>
        <taxon>Monogononta</taxon>
        <taxon>Pseudotrocha</taxon>
        <taxon>Ploima</taxon>
        <taxon>Brachionidae</taxon>
        <taxon>Brachionus</taxon>
    </lineage>
</organism>
<dbReference type="GO" id="GO:0009395">
    <property type="term" value="P:phospholipid catabolic process"/>
    <property type="evidence" value="ECO:0007669"/>
    <property type="project" value="TreeGrafter"/>
</dbReference>
<evidence type="ECO:0000256" key="8">
    <source>
        <dbReference type="SAM" id="SignalP"/>
    </source>
</evidence>
<sequence length="582" mass="67191">MKILILSVFLGLILANFNECVKIKKPLDIENNAKNRHSIHKITYAFKKGTELKVSQIGVKNLQIKAFDDWIARGFFDGDNYNTTGWSTLEIETNEQASDYDQAYAAGFLEGTLTKDFITLHLMNTVGDFCSDTTTSVCSRLIEFLTNNFEWLNEQILKSPDDPYWHQVNLVFAQFYGLYHGYYNVTYDLKHGVNVFDSMVRDIRPYLNFLALQLNGDMSELLASISKISDPFMAGSCSALIKLLPNNEDIYVSHVTWTEYESMLRIVKHYNFNFHLSRQGSGLIPGSEITFTSYPGILASIDDFYILNSNLVVMETTIGNSNVDLWKYVTTETNLYWVRILVANRLSYSGVNWAQWFSMHNSGTYNNEWMVVDYKLFYPGEPLRDNLFIVLEQIPGQVKWEDKTDVLRTRTYWPSYNLASYPEIYNISGTFDAYVKYGDFFSYDGSPRASIFRRDHSKVVDMESMIKLMRYNNYTQEPYAKCECNPPYTGENTISARSDLNPASGNYPFDALGHRDHGATDMKVTSFKMAQNLEFIGINGPTYDDKDVPPFEWSKADFGNTTNHFGHPDKWEFEPYHFHWKL</sequence>
<evidence type="ECO:0000313" key="9">
    <source>
        <dbReference type="EMBL" id="CAF0754477.1"/>
    </source>
</evidence>
<feature type="signal peptide" evidence="8">
    <location>
        <begin position="1"/>
        <end position="15"/>
    </location>
</feature>
<accession>A0A813PQ78</accession>
<evidence type="ECO:0000256" key="2">
    <source>
        <dbReference type="ARBA" id="ARBA00022729"/>
    </source>
</evidence>
<dbReference type="AlphaFoldDB" id="A0A813PQ78"/>
<keyword evidence="4 7" id="KW-0442">Lipid degradation</keyword>
<keyword evidence="3 7" id="KW-0378">Hydrolase</keyword>
<keyword evidence="2 8" id="KW-0732">Signal</keyword>